<sequence>MLYVGVIMKFTNEWRRGGPTLFDRCQQVPRAEKLAAMAAERRVAQQPELKRSDDETDRDLAASTA</sequence>
<dbReference type="EMBL" id="MFKQ01000019">
    <property type="protein sequence ID" value="OGG47255.1"/>
    <property type="molecule type" value="Genomic_DNA"/>
</dbReference>
<dbReference type="AlphaFoldDB" id="A0A1F6CDC6"/>
<gene>
    <name evidence="2" type="ORF">A2671_02635</name>
</gene>
<accession>A0A1F6CDC6</accession>
<evidence type="ECO:0000313" key="2">
    <source>
        <dbReference type="EMBL" id="OGG47255.1"/>
    </source>
</evidence>
<protein>
    <submittedName>
        <fullName evidence="2">Uncharacterized protein</fullName>
    </submittedName>
</protein>
<proteinExistence type="predicted"/>
<feature type="compositionally biased region" description="Basic and acidic residues" evidence="1">
    <location>
        <begin position="39"/>
        <end position="53"/>
    </location>
</feature>
<evidence type="ECO:0000256" key="1">
    <source>
        <dbReference type="SAM" id="MobiDB-lite"/>
    </source>
</evidence>
<dbReference type="Proteomes" id="UP000178344">
    <property type="component" value="Unassembled WGS sequence"/>
</dbReference>
<evidence type="ECO:0000313" key="3">
    <source>
        <dbReference type="Proteomes" id="UP000178344"/>
    </source>
</evidence>
<reference evidence="2 3" key="1">
    <citation type="journal article" date="2016" name="Nat. Commun.">
        <title>Thousands of microbial genomes shed light on interconnected biogeochemical processes in an aquifer system.</title>
        <authorList>
            <person name="Anantharaman K."/>
            <person name="Brown C.T."/>
            <person name="Hug L.A."/>
            <person name="Sharon I."/>
            <person name="Castelle C.J."/>
            <person name="Probst A.J."/>
            <person name="Thomas B.C."/>
            <person name="Singh A."/>
            <person name="Wilkins M.J."/>
            <person name="Karaoz U."/>
            <person name="Brodie E.L."/>
            <person name="Williams K.H."/>
            <person name="Hubbard S.S."/>
            <person name="Banfield J.F."/>
        </authorList>
    </citation>
    <scope>NUCLEOTIDE SEQUENCE [LARGE SCALE GENOMIC DNA]</scope>
</reference>
<name>A0A1F6CDC6_9BACT</name>
<organism evidence="2 3">
    <name type="scientific">Candidatus Kaiserbacteria bacterium RIFCSPHIGHO2_01_FULL_49_13</name>
    <dbReference type="NCBI Taxonomy" id="1798477"/>
    <lineage>
        <taxon>Bacteria</taxon>
        <taxon>Candidatus Kaiseribacteriota</taxon>
    </lineage>
</organism>
<comment type="caution">
    <text evidence="2">The sequence shown here is derived from an EMBL/GenBank/DDBJ whole genome shotgun (WGS) entry which is preliminary data.</text>
</comment>
<feature type="region of interest" description="Disordered" evidence="1">
    <location>
        <begin position="38"/>
        <end position="65"/>
    </location>
</feature>